<keyword evidence="2" id="KW-0732">Signal</keyword>
<evidence type="ECO:0000313" key="4">
    <source>
        <dbReference type="Proteomes" id="UP000295375"/>
    </source>
</evidence>
<sequence length="239" mass="25813">MFAKPLLKSLSTLLLTASLSQATHAIWIGGEDVLTLDSSESSITVTESATLNMIEGSGSAFIDAYDQATINIHNAGHISFIDAYNDSTINVDGANISWLTLHDNATFDIDRVSTSWLTLRDNSSGTIRSGDFSWVQVLDNSTANVLSLSTSWFLLGMDALVNVYGENLSYYNGLVSGTTLDGYGYSFRAYNVDSNGYILDNIPTNIRLINGPFAVPTPAGIALILLGALFLLHRKSKRS</sequence>
<protein>
    <submittedName>
        <fullName evidence="3">Putative secreted protein with PEP-CTERM sorting signal</fullName>
    </submittedName>
</protein>
<feature type="signal peptide" evidence="2">
    <location>
        <begin position="1"/>
        <end position="25"/>
    </location>
</feature>
<dbReference type="AlphaFoldDB" id="A0A4R6UR76"/>
<dbReference type="RefSeq" id="WP_133589914.1">
    <property type="nucleotide sequence ID" value="NZ_CP037953.1"/>
</dbReference>
<organism evidence="3 4">
    <name type="scientific">Permianibacter aggregans</name>
    <dbReference type="NCBI Taxonomy" id="1510150"/>
    <lineage>
        <taxon>Bacteria</taxon>
        <taxon>Pseudomonadati</taxon>
        <taxon>Pseudomonadota</taxon>
        <taxon>Gammaproteobacteria</taxon>
        <taxon>Pseudomonadales</taxon>
        <taxon>Pseudomonadaceae</taxon>
        <taxon>Permianibacter</taxon>
    </lineage>
</organism>
<gene>
    <name evidence="3" type="ORF">EV696_106157</name>
</gene>
<evidence type="ECO:0000256" key="2">
    <source>
        <dbReference type="SAM" id="SignalP"/>
    </source>
</evidence>
<reference evidence="3 4" key="1">
    <citation type="submission" date="2019-03" db="EMBL/GenBank/DDBJ databases">
        <title>Genomic Encyclopedia of Type Strains, Phase IV (KMG-IV): sequencing the most valuable type-strain genomes for metagenomic binning, comparative biology and taxonomic classification.</title>
        <authorList>
            <person name="Goeker M."/>
        </authorList>
    </citation>
    <scope>NUCLEOTIDE SEQUENCE [LARGE SCALE GENOMIC DNA]</scope>
    <source>
        <strain evidence="3 4">DSM 103792</strain>
    </source>
</reference>
<feature type="transmembrane region" description="Helical" evidence="1">
    <location>
        <begin position="213"/>
        <end position="232"/>
    </location>
</feature>
<feature type="chain" id="PRO_5020833408" evidence="2">
    <location>
        <begin position="26"/>
        <end position="239"/>
    </location>
</feature>
<keyword evidence="1" id="KW-0472">Membrane</keyword>
<comment type="caution">
    <text evidence="3">The sequence shown here is derived from an EMBL/GenBank/DDBJ whole genome shotgun (WGS) entry which is preliminary data.</text>
</comment>
<evidence type="ECO:0000256" key="1">
    <source>
        <dbReference type="SAM" id="Phobius"/>
    </source>
</evidence>
<proteinExistence type="predicted"/>
<evidence type="ECO:0000313" key="3">
    <source>
        <dbReference type="EMBL" id="TDQ48716.1"/>
    </source>
</evidence>
<dbReference type="EMBL" id="SNYM01000006">
    <property type="protein sequence ID" value="TDQ48716.1"/>
    <property type="molecule type" value="Genomic_DNA"/>
</dbReference>
<keyword evidence="1" id="KW-0812">Transmembrane</keyword>
<keyword evidence="4" id="KW-1185">Reference proteome</keyword>
<dbReference type="Proteomes" id="UP000295375">
    <property type="component" value="Unassembled WGS sequence"/>
</dbReference>
<keyword evidence="1" id="KW-1133">Transmembrane helix</keyword>
<accession>A0A4R6UR76</accession>
<name>A0A4R6UR76_9GAMM</name>